<accession>A0ABR3A9N6</accession>
<organism evidence="5 6">
    <name type="scientific">Marasmius tenuissimus</name>
    <dbReference type="NCBI Taxonomy" id="585030"/>
    <lineage>
        <taxon>Eukaryota</taxon>
        <taxon>Fungi</taxon>
        <taxon>Dikarya</taxon>
        <taxon>Basidiomycota</taxon>
        <taxon>Agaricomycotina</taxon>
        <taxon>Agaricomycetes</taxon>
        <taxon>Agaricomycetidae</taxon>
        <taxon>Agaricales</taxon>
        <taxon>Marasmiineae</taxon>
        <taxon>Marasmiaceae</taxon>
        <taxon>Marasmius</taxon>
    </lineage>
</organism>
<sequence length="427" mass="48218">MSCWGITNGCTAPEVIRGRLSSKESDMYSFGSLCYEIIRKLYGLSPDVDRDFPPRRLVNLPTDKNWLWSLICQSWKANPEARPTAVGVVKRIAAFSADVVEAPLWDESLYSRIRNNVDFGPLLANAAALRNRSRLAAIELSYRALLDKITLTNFNSISSEIIALLNKGDLACHQVALLVYERAIYDPRTSELYAKLCRKMLEQIYAYIWAGDDVKDAKGKAIAGGQLLRKDLCDRCREDFEGSWIAKVDGESPLDGDHKRRGLGLIKFIGELYNLQMLSKQSLHDYVKGLLGSRVKSWLEEHIESIHVLITTVGKSLDTTKADKRKMHTYVSKIREIKRRPNMTPRLQVMLQDVLDLRTRNWVPRAPQGEDRLTVKSQLDSGEDGTLNFWASEGPLSLSMLQSTGGHMEDAHSNDDQWIMVDSNEVG</sequence>
<dbReference type="PANTHER" id="PTHR23253:SF9">
    <property type="entry name" value="EUKARYOTIC TRANSLATION INITIATION FACTOR 4 GAMMA 2"/>
    <property type="match status" value="1"/>
</dbReference>
<dbReference type="SMART" id="SM00543">
    <property type="entry name" value="MIF4G"/>
    <property type="match status" value="1"/>
</dbReference>
<gene>
    <name evidence="5" type="ORF">AAF712_002966</name>
</gene>
<dbReference type="Gene3D" id="1.25.40.180">
    <property type="match status" value="1"/>
</dbReference>
<keyword evidence="3" id="KW-0648">Protein biosynthesis</keyword>
<evidence type="ECO:0000259" key="4">
    <source>
        <dbReference type="SMART" id="SM00543"/>
    </source>
</evidence>
<evidence type="ECO:0000256" key="3">
    <source>
        <dbReference type="ARBA" id="ARBA00022917"/>
    </source>
</evidence>
<dbReference type="InterPro" id="IPR016024">
    <property type="entry name" value="ARM-type_fold"/>
</dbReference>
<proteinExistence type="inferred from homology"/>
<dbReference type="InterPro" id="IPR011009">
    <property type="entry name" value="Kinase-like_dom_sf"/>
</dbReference>
<evidence type="ECO:0000256" key="2">
    <source>
        <dbReference type="ARBA" id="ARBA00022540"/>
    </source>
</evidence>
<keyword evidence="6" id="KW-1185">Reference proteome</keyword>
<dbReference type="Gene3D" id="1.10.510.10">
    <property type="entry name" value="Transferase(Phosphotransferase) domain 1"/>
    <property type="match status" value="1"/>
</dbReference>
<name>A0ABR3A9N6_9AGAR</name>
<dbReference type="Proteomes" id="UP001437256">
    <property type="component" value="Unassembled WGS sequence"/>
</dbReference>
<dbReference type="SUPFAM" id="SSF56112">
    <property type="entry name" value="Protein kinase-like (PK-like)"/>
    <property type="match status" value="1"/>
</dbReference>
<feature type="domain" description="MIF4G" evidence="4">
    <location>
        <begin position="139"/>
        <end position="361"/>
    </location>
</feature>
<comment type="similarity">
    <text evidence="1">Belongs to the eukaryotic initiation factor 4G family.</text>
</comment>
<dbReference type="Pfam" id="PF07714">
    <property type="entry name" value="PK_Tyr_Ser-Thr"/>
    <property type="match status" value="1"/>
</dbReference>
<dbReference type="InterPro" id="IPR003890">
    <property type="entry name" value="MIF4G-like_typ-3"/>
</dbReference>
<evidence type="ECO:0000256" key="1">
    <source>
        <dbReference type="ARBA" id="ARBA00005775"/>
    </source>
</evidence>
<evidence type="ECO:0000313" key="6">
    <source>
        <dbReference type="Proteomes" id="UP001437256"/>
    </source>
</evidence>
<dbReference type="Pfam" id="PF02854">
    <property type="entry name" value="MIF4G"/>
    <property type="match status" value="1"/>
</dbReference>
<protein>
    <recommendedName>
        <fullName evidence="4">MIF4G domain-containing protein</fullName>
    </recommendedName>
</protein>
<dbReference type="EMBL" id="JBBXMP010000009">
    <property type="protein sequence ID" value="KAL0070069.1"/>
    <property type="molecule type" value="Genomic_DNA"/>
</dbReference>
<dbReference type="PANTHER" id="PTHR23253">
    <property type="entry name" value="EUKARYOTIC TRANSLATION INITIATION FACTOR 4 GAMMA"/>
    <property type="match status" value="1"/>
</dbReference>
<dbReference type="InterPro" id="IPR001245">
    <property type="entry name" value="Ser-Thr/Tyr_kinase_cat_dom"/>
</dbReference>
<comment type="caution">
    <text evidence="5">The sequence shown here is derived from an EMBL/GenBank/DDBJ whole genome shotgun (WGS) entry which is preliminary data.</text>
</comment>
<evidence type="ECO:0000313" key="5">
    <source>
        <dbReference type="EMBL" id="KAL0070069.1"/>
    </source>
</evidence>
<reference evidence="5 6" key="1">
    <citation type="submission" date="2024-05" db="EMBL/GenBank/DDBJ databases">
        <title>A draft genome resource for the thread blight pathogen Marasmius tenuissimus strain MS-2.</title>
        <authorList>
            <person name="Yulfo-Soto G.E."/>
            <person name="Baruah I.K."/>
            <person name="Amoako-Attah I."/>
            <person name="Bukari Y."/>
            <person name="Meinhardt L.W."/>
            <person name="Bailey B.A."/>
            <person name="Cohen S.P."/>
        </authorList>
    </citation>
    <scope>NUCLEOTIDE SEQUENCE [LARGE SCALE GENOMIC DNA]</scope>
    <source>
        <strain evidence="5 6">MS-2</strain>
    </source>
</reference>
<dbReference type="SUPFAM" id="SSF48371">
    <property type="entry name" value="ARM repeat"/>
    <property type="match status" value="1"/>
</dbReference>
<keyword evidence="2" id="KW-0396">Initiation factor</keyword>